<dbReference type="OrthoDB" id="4510881at2759"/>
<reference evidence="3 4" key="1">
    <citation type="submission" date="2015-02" db="EMBL/GenBank/DDBJ databases">
        <title>Draft genome sequence of Aspergillus parasiticus SU-1.</title>
        <authorList>
            <person name="Yu J."/>
            <person name="Fedorova N."/>
            <person name="Yin Y."/>
            <person name="Losada L."/>
            <person name="Zafar N."/>
            <person name="Taujale R."/>
            <person name="Ehrlich K.C."/>
            <person name="Bhatnagar D."/>
            <person name="Cleveland T.E."/>
            <person name="Bennett J.W."/>
            <person name="Nierman W.C."/>
        </authorList>
    </citation>
    <scope>NUCLEOTIDE SEQUENCE [LARGE SCALE GENOMIC DNA]</scope>
    <source>
        <strain evidence="4">ATCC 56775 / NRRL 5862 / SRRC 143 / SU-1</strain>
    </source>
</reference>
<feature type="compositionally biased region" description="Low complexity" evidence="1">
    <location>
        <begin position="101"/>
        <end position="110"/>
    </location>
</feature>
<evidence type="ECO:0000313" key="3">
    <source>
        <dbReference type="EMBL" id="KJK66954.1"/>
    </source>
</evidence>
<evidence type="ECO:0000256" key="1">
    <source>
        <dbReference type="SAM" id="MobiDB-lite"/>
    </source>
</evidence>
<feature type="signal peptide" evidence="2">
    <location>
        <begin position="1"/>
        <end position="21"/>
    </location>
</feature>
<evidence type="ECO:0000256" key="2">
    <source>
        <dbReference type="SAM" id="SignalP"/>
    </source>
</evidence>
<dbReference type="STRING" id="1403190.A0A0F0IGN3"/>
<feature type="compositionally biased region" description="Polar residues" evidence="1">
    <location>
        <begin position="235"/>
        <end position="246"/>
    </location>
</feature>
<feature type="compositionally biased region" description="Low complexity" evidence="1">
    <location>
        <begin position="55"/>
        <end position="88"/>
    </location>
</feature>
<feature type="region of interest" description="Disordered" evidence="1">
    <location>
        <begin position="55"/>
        <end position="110"/>
    </location>
</feature>
<name>A0A0F0IGN3_ASPPU</name>
<dbReference type="EMBL" id="JZEE01000229">
    <property type="protein sequence ID" value="KJK66954.1"/>
    <property type="molecule type" value="Genomic_DNA"/>
</dbReference>
<comment type="caution">
    <text evidence="3">The sequence shown here is derived from an EMBL/GenBank/DDBJ whole genome shotgun (WGS) entry which is preliminary data.</text>
</comment>
<organism evidence="3 4">
    <name type="scientific">Aspergillus parasiticus (strain ATCC 56775 / NRRL 5862 / SRRC 143 / SU-1)</name>
    <dbReference type="NCBI Taxonomy" id="1403190"/>
    <lineage>
        <taxon>Eukaryota</taxon>
        <taxon>Fungi</taxon>
        <taxon>Dikarya</taxon>
        <taxon>Ascomycota</taxon>
        <taxon>Pezizomycotina</taxon>
        <taxon>Eurotiomycetes</taxon>
        <taxon>Eurotiomycetidae</taxon>
        <taxon>Eurotiales</taxon>
        <taxon>Aspergillaceae</taxon>
        <taxon>Aspergillus</taxon>
        <taxon>Aspergillus subgen. Circumdati</taxon>
    </lineage>
</organism>
<feature type="chain" id="PRO_5002443179" evidence="2">
    <location>
        <begin position="22"/>
        <end position="319"/>
    </location>
</feature>
<proteinExistence type="predicted"/>
<feature type="compositionally biased region" description="Basic and acidic residues" evidence="1">
    <location>
        <begin position="220"/>
        <end position="234"/>
    </location>
</feature>
<protein>
    <submittedName>
        <fullName evidence="3">Uncharacterized protein</fullName>
    </submittedName>
</protein>
<sequence>MYFNNKISVALLAALAAGSEASHARNHKLFHARNVNSTVSTSSVFVYPTPILTPSSSVPAGSSPVASSSAAGSSSVVTSSTSDASSSVITQAPPLGTGVPGSSDAGDDNSGSATDITITYTLGTGTSKSVVTTTIHKTATNTETVYATPAVPSAGSEEQTTTLHSTATSTVTVVEVPSSSAGSGNAGNGGSEACTGQVTVTVTATVTETVTGAPSATAKPGDDYTKPHDQDHQKNPGNSGTPGKNSGNNDEDEDENDQGENDNNDGAESTKAPLPVPTHTGRPPFGNGTLPIPTSGVAKPTGFLTSSKHAFPTNFRRSH</sequence>
<dbReference type="Proteomes" id="UP000033540">
    <property type="component" value="Unassembled WGS sequence"/>
</dbReference>
<feature type="region of interest" description="Disordered" evidence="1">
    <location>
        <begin position="211"/>
        <end position="319"/>
    </location>
</feature>
<keyword evidence="2" id="KW-0732">Signal</keyword>
<accession>A0A0F0IGN3</accession>
<evidence type="ECO:0000313" key="4">
    <source>
        <dbReference type="Proteomes" id="UP000033540"/>
    </source>
</evidence>
<gene>
    <name evidence="3" type="ORF">P875_00127684</name>
</gene>
<dbReference type="AlphaFoldDB" id="A0A0F0IGN3"/>
<feature type="compositionally biased region" description="Acidic residues" evidence="1">
    <location>
        <begin position="249"/>
        <end position="265"/>
    </location>
</feature>